<organism evidence="2 3">
    <name type="scientific">Urochloa decumbens</name>
    <dbReference type="NCBI Taxonomy" id="240449"/>
    <lineage>
        <taxon>Eukaryota</taxon>
        <taxon>Viridiplantae</taxon>
        <taxon>Streptophyta</taxon>
        <taxon>Embryophyta</taxon>
        <taxon>Tracheophyta</taxon>
        <taxon>Spermatophyta</taxon>
        <taxon>Magnoliopsida</taxon>
        <taxon>Liliopsida</taxon>
        <taxon>Poales</taxon>
        <taxon>Poaceae</taxon>
        <taxon>PACMAD clade</taxon>
        <taxon>Panicoideae</taxon>
        <taxon>Panicodae</taxon>
        <taxon>Paniceae</taxon>
        <taxon>Melinidinae</taxon>
        <taxon>Urochloa</taxon>
    </lineage>
</organism>
<protein>
    <submittedName>
        <fullName evidence="2">Uncharacterized protein</fullName>
    </submittedName>
</protein>
<dbReference type="AlphaFoldDB" id="A0ABC9CQ38"/>
<dbReference type="Pfam" id="PF07816">
    <property type="entry name" value="DUF1645"/>
    <property type="match status" value="1"/>
</dbReference>
<feature type="region of interest" description="Disordered" evidence="1">
    <location>
        <begin position="104"/>
        <end position="171"/>
    </location>
</feature>
<dbReference type="PANTHER" id="PTHR33095:SF111">
    <property type="entry name" value="OS02G0134200 PROTEIN"/>
    <property type="match status" value="1"/>
</dbReference>
<accession>A0ABC9CQ38</accession>
<name>A0ABC9CQ38_9POAL</name>
<reference evidence="2" key="1">
    <citation type="submission" date="2024-10" db="EMBL/GenBank/DDBJ databases">
        <authorList>
            <person name="Ryan C."/>
        </authorList>
    </citation>
    <scope>NUCLEOTIDE SEQUENCE [LARGE SCALE GENOMIC DNA]</scope>
</reference>
<feature type="region of interest" description="Disordered" evidence="1">
    <location>
        <begin position="185"/>
        <end position="229"/>
    </location>
</feature>
<sequence>MSMMAAPPPPPPRLDSVLSFGTALPGADADRTSTDEPDTPAFSSDAGSDSDSDDAGFEFAFAPPLAAPGSEGAPDLAPADDLFAHGRILPAYPVFDRHLLHRDDSAAAAASPASPSPDTYCAWAPRSAPGSPTRERDAFPKSASTGEARRSWRLRDLVSGGAGGGRSHSDGKEKFLFLHSSTTATPSKMAGTKAAAAEAAGTSRQAARPSASTQKQSKKKGSGKAGDVTEMDMATAHKLFYGKPGGGALAGDKRQQQSYLPYRLGIVGFFTAAHALGRSHHPY</sequence>
<dbReference type="EMBL" id="OZ075113">
    <property type="protein sequence ID" value="CAL5024153.1"/>
    <property type="molecule type" value="Genomic_DNA"/>
</dbReference>
<evidence type="ECO:0000256" key="1">
    <source>
        <dbReference type="SAM" id="MobiDB-lite"/>
    </source>
</evidence>
<evidence type="ECO:0000313" key="2">
    <source>
        <dbReference type="EMBL" id="CAL5024153.1"/>
    </source>
</evidence>
<dbReference type="PANTHER" id="PTHR33095">
    <property type="entry name" value="OS07G0619500 PROTEIN"/>
    <property type="match status" value="1"/>
</dbReference>
<feature type="compositionally biased region" description="Low complexity" evidence="1">
    <location>
        <begin position="106"/>
        <end position="118"/>
    </location>
</feature>
<gene>
    <name evidence="2" type="ORF">URODEC1_LOCUS77368</name>
</gene>
<feature type="compositionally biased region" description="Low complexity" evidence="1">
    <location>
        <begin position="187"/>
        <end position="208"/>
    </location>
</feature>
<feature type="region of interest" description="Disordered" evidence="1">
    <location>
        <begin position="1"/>
        <end position="78"/>
    </location>
</feature>
<feature type="compositionally biased region" description="Pro residues" evidence="1">
    <location>
        <begin position="1"/>
        <end position="13"/>
    </location>
</feature>
<proteinExistence type="predicted"/>
<feature type="compositionally biased region" description="Low complexity" evidence="1">
    <location>
        <begin position="57"/>
        <end position="78"/>
    </location>
</feature>
<dbReference type="Proteomes" id="UP001497457">
    <property type="component" value="Chromosome 3rd"/>
</dbReference>
<dbReference type="InterPro" id="IPR012442">
    <property type="entry name" value="DUF1645_plant"/>
</dbReference>
<keyword evidence="3" id="KW-1185">Reference proteome</keyword>
<feature type="compositionally biased region" description="Basic and acidic residues" evidence="1">
    <location>
        <begin position="147"/>
        <end position="156"/>
    </location>
</feature>
<evidence type="ECO:0000313" key="3">
    <source>
        <dbReference type="Proteomes" id="UP001497457"/>
    </source>
</evidence>